<dbReference type="AlphaFoldDB" id="B4FQ67"/>
<feature type="compositionally biased region" description="Low complexity" evidence="1">
    <location>
        <begin position="134"/>
        <end position="147"/>
    </location>
</feature>
<organism evidence="2">
    <name type="scientific">Zea mays</name>
    <name type="common">Maize</name>
    <dbReference type="NCBI Taxonomy" id="4577"/>
    <lineage>
        <taxon>Eukaryota</taxon>
        <taxon>Viridiplantae</taxon>
        <taxon>Streptophyta</taxon>
        <taxon>Embryophyta</taxon>
        <taxon>Tracheophyta</taxon>
        <taxon>Spermatophyta</taxon>
        <taxon>Magnoliopsida</taxon>
        <taxon>Liliopsida</taxon>
        <taxon>Poales</taxon>
        <taxon>Poaceae</taxon>
        <taxon>PACMAD clade</taxon>
        <taxon>Panicoideae</taxon>
        <taxon>Andropogonodae</taxon>
        <taxon>Andropogoneae</taxon>
        <taxon>Tripsacinae</taxon>
        <taxon>Zea</taxon>
    </lineage>
</organism>
<sequence length="217" mass="24449">MHGRDGACFHQSTHGQCALQTQRDIRAIQREIRFDVPRQKQRGSGNGATAPTSHTDTRSRAEVHLRALELVGIRIPRGGSGGSRDREQDQRRRADPRGPPPAPHPLHRPRTTRSPRPRSLLRERRRRRKRPQCGERQWPARAPPTGHRAARRGAGSGARVLARRRIPELLRREGMNGKSWSRGATRSELGRGEEKNSGEHGAARVMRACREKPASVF</sequence>
<feature type="compositionally biased region" description="Basic and acidic residues" evidence="1">
    <location>
        <begin position="83"/>
        <end position="96"/>
    </location>
</feature>
<name>B4FQ67_MAIZE</name>
<feature type="compositionally biased region" description="Basic and acidic residues" evidence="1">
    <location>
        <begin position="165"/>
        <end position="175"/>
    </location>
</feature>
<proteinExistence type="evidence at transcript level"/>
<evidence type="ECO:0000313" key="2">
    <source>
        <dbReference type="EMBL" id="ACF84260.1"/>
    </source>
</evidence>
<accession>B4FQ67</accession>
<reference evidence="2" key="1">
    <citation type="journal article" date="2009" name="PLoS Genet.">
        <title>Sequencing, mapping, and analysis of 27,455 maize full-length cDNAs.</title>
        <authorList>
            <person name="Soderlund C."/>
            <person name="Descour A."/>
            <person name="Kudrna D."/>
            <person name="Bomhoff M."/>
            <person name="Boyd L."/>
            <person name="Currie J."/>
            <person name="Angelova A."/>
            <person name="Collura K."/>
            <person name="Wissotski M."/>
            <person name="Ashley E."/>
            <person name="Morrow D."/>
            <person name="Fernandes J."/>
            <person name="Walbot V."/>
            <person name="Yu Y."/>
        </authorList>
    </citation>
    <scope>NUCLEOTIDE SEQUENCE</scope>
    <source>
        <strain evidence="2">B73</strain>
    </source>
</reference>
<feature type="compositionally biased region" description="Basic residues" evidence="1">
    <location>
        <begin position="105"/>
        <end position="116"/>
    </location>
</feature>
<feature type="region of interest" description="Disordered" evidence="1">
    <location>
        <begin position="34"/>
        <end position="217"/>
    </location>
</feature>
<dbReference type="EMBL" id="BT039255">
    <property type="protein sequence ID" value="ACF84260.1"/>
    <property type="molecule type" value="mRNA"/>
</dbReference>
<protein>
    <submittedName>
        <fullName evidence="2">Uncharacterized protein</fullName>
    </submittedName>
</protein>
<evidence type="ECO:0000256" key="1">
    <source>
        <dbReference type="SAM" id="MobiDB-lite"/>
    </source>
</evidence>
<feature type="compositionally biased region" description="Basic and acidic residues" evidence="1">
    <location>
        <begin position="55"/>
        <end position="67"/>
    </location>
</feature>
<feature type="compositionally biased region" description="Basic and acidic residues" evidence="1">
    <location>
        <begin position="188"/>
        <end position="217"/>
    </location>
</feature>